<evidence type="ECO:0000313" key="4">
    <source>
        <dbReference type="Proteomes" id="UP000000740"/>
    </source>
</evidence>
<feature type="compositionally biased region" description="Gly residues" evidence="1">
    <location>
        <begin position="559"/>
        <end position="570"/>
    </location>
</feature>
<evidence type="ECO:0000256" key="1">
    <source>
        <dbReference type="SAM" id="MobiDB-lite"/>
    </source>
</evidence>
<feature type="region of interest" description="Disordered" evidence="1">
    <location>
        <begin position="197"/>
        <end position="216"/>
    </location>
</feature>
<name>B9LXE2_HALLT</name>
<reference evidence="3 4" key="1">
    <citation type="journal article" date="2016" name="Stand. Genomic Sci.">
        <title>Complete genome sequence of the Antarctic Halorubrum lacusprofundi type strain ACAM 34.</title>
        <authorList>
            <person name="Anderson I.J."/>
            <person name="DasSarma P."/>
            <person name="Lucas S."/>
            <person name="Copeland A."/>
            <person name="Lapidus A."/>
            <person name="Del Rio T.G."/>
            <person name="Tice H."/>
            <person name="Dalin E."/>
            <person name="Bruce D.C."/>
            <person name="Goodwin L."/>
            <person name="Pitluck S."/>
            <person name="Sims D."/>
            <person name="Brettin T.S."/>
            <person name="Detter J.C."/>
            <person name="Han C.S."/>
            <person name="Larimer F."/>
            <person name="Hauser L."/>
            <person name="Land M."/>
            <person name="Ivanova N."/>
            <person name="Richardson P."/>
            <person name="Cavicchioli R."/>
            <person name="DasSarma S."/>
            <person name="Woese C.R."/>
            <person name="Kyrpides N.C."/>
        </authorList>
    </citation>
    <scope>NUCLEOTIDE SEQUENCE [LARGE SCALE GENOMIC DNA]</scope>
    <source>
        <strain evidence="4">ATCC 49239 / DSM 5036 / JCM 8891 / ACAM 34</strain>
    </source>
</reference>
<dbReference type="InterPro" id="IPR051162">
    <property type="entry name" value="T4SS_component"/>
</dbReference>
<keyword evidence="3" id="KW-0614">Plasmid</keyword>
<dbReference type="Pfam" id="PF02534">
    <property type="entry name" value="T4SS-DNA_transf"/>
    <property type="match status" value="1"/>
</dbReference>
<dbReference type="RefSeq" id="WP_012660318.1">
    <property type="nucleotide sequence ID" value="NC_012030.1"/>
</dbReference>
<dbReference type="Gene3D" id="3.40.50.300">
    <property type="entry name" value="P-loop containing nucleotide triphosphate hydrolases"/>
    <property type="match status" value="2"/>
</dbReference>
<accession>B9LXE2</accession>
<organism evidence="3 4">
    <name type="scientific">Halorubrum lacusprofundi (strain ATCC 49239 / DSM 5036 / JCM 8891 / ACAM 34)</name>
    <dbReference type="NCBI Taxonomy" id="416348"/>
    <lineage>
        <taxon>Archaea</taxon>
        <taxon>Methanobacteriati</taxon>
        <taxon>Methanobacteriota</taxon>
        <taxon>Stenosarchaea group</taxon>
        <taxon>Halobacteria</taxon>
        <taxon>Halobacteriales</taxon>
        <taxon>Haloferacaceae</taxon>
        <taxon>Halorubrum</taxon>
    </lineage>
</organism>
<feature type="compositionally biased region" description="Low complexity" evidence="1">
    <location>
        <begin position="512"/>
        <end position="535"/>
    </location>
</feature>
<dbReference type="PANTHER" id="PTHR30121">
    <property type="entry name" value="UNCHARACTERIZED PROTEIN YJGR-RELATED"/>
    <property type="match status" value="1"/>
</dbReference>
<gene>
    <name evidence="3" type="ordered locus">Hlac_3629</name>
</gene>
<dbReference type="eggNOG" id="arCOG04816">
    <property type="taxonomic scope" value="Archaea"/>
</dbReference>
<geneLocation type="plasmid" evidence="3 4">
    <name>pHLAC01</name>
</geneLocation>
<dbReference type="InterPro" id="IPR027417">
    <property type="entry name" value="P-loop_NTPase"/>
</dbReference>
<dbReference type="Pfam" id="PF26449">
    <property type="entry name" value="DUF8128"/>
    <property type="match status" value="1"/>
</dbReference>
<dbReference type="HOGENOM" id="CLU_263475_0_0_2"/>
<evidence type="ECO:0000313" key="3">
    <source>
        <dbReference type="EMBL" id="ACM59133.1"/>
    </source>
</evidence>
<dbReference type="AlphaFoldDB" id="B9LXE2"/>
<proteinExistence type="predicted"/>
<dbReference type="SUPFAM" id="SSF52540">
    <property type="entry name" value="P-loop containing nucleoside triphosphate hydrolases"/>
    <property type="match status" value="1"/>
</dbReference>
<keyword evidence="4" id="KW-1185">Reference proteome</keyword>
<feature type="region of interest" description="Disordered" evidence="1">
    <location>
        <begin position="417"/>
        <end position="444"/>
    </location>
</feature>
<protein>
    <recommendedName>
        <fullName evidence="2">DUF8128 domain-containing protein</fullName>
    </recommendedName>
</protein>
<dbReference type="GeneID" id="7402541"/>
<dbReference type="PANTHER" id="PTHR30121:SF6">
    <property type="entry name" value="SLR6007 PROTEIN"/>
    <property type="match status" value="1"/>
</dbReference>
<evidence type="ECO:0000259" key="2">
    <source>
        <dbReference type="Pfam" id="PF26449"/>
    </source>
</evidence>
<feature type="compositionally biased region" description="Low complexity" evidence="1">
    <location>
        <begin position="571"/>
        <end position="581"/>
    </location>
</feature>
<dbReference type="GO" id="GO:0016020">
    <property type="term" value="C:membrane"/>
    <property type="evidence" value="ECO:0007669"/>
    <property type="project" value="InterPro"/>
</dbReference>
<dbReference type="EMBL" id="CP001367">
    <property type="protein sequence ID" value="ACM59133.1"/>
    <property type="molecule type" value="Genomic_DNA"/>
</dbReference>
<sequence length="1276" mass="143326">MNVIKKFLQSRYDDEQYEALRFHAGNENTLSQCVREYDGRLLKVQPYSKSVGIENAEQLISVFHSAVTKPSWLKKKLGKTEQPPRYSFEMWFSEGKLRFIFSTPNRDEEEEIQKQIGGLYPNANISSSNRLMPKIPRESYITGGEFTLYHTKYAPIRSFSGEGPFERDPYEAITSELVGHKNQAVFFQVVFEPAHENWTDGEGRTDPSAQSKARELEEGRLIDSRIDPKILDPTDKDRRTGKYIGNLEGTPAFECNIRFFVFDQRAKTTVRHAKGIENVFTSIYQNARLNQQFTATRFNGEEAKEHFFDAALRELNPNGTILTREELAALAHLPNESIHTQNVDFIKTAFGKSVPGGASVEAKDGNLSEATHDDAGANEFAELDENPPVDLGDDADDLTTYEKAKRIVSSSSKSYYRRSVSPSDYPETVTTKTIRQEAETEEEAEQTINVVLEYAAAYEQGAINHDEMRAQMPTEETYEQLLNVIENHIEESYLIRAKQADAAQGRSEADQGEPQPQPQSRSSPASAGSPATTSEPESDETPALTDGLGTQDSLPVSAEGGGQAQNGAGGTAASSASTTGQDNLPAKRGKFAVNFVDTEYCQTRSESGRYLNMNFKQTGHDGNLYMGEDVRKLFVDKHREDPSANIWLGYQSRGNNPMREVGMEEFSWFRHLSMFGTTGMGKTTSQKNLINQIVRKGYGCVVIDPKGDMAVELMQEIPEDRLDDVIWIEPGSIKHPDKVAAINFLDPSVPKDHPRYDREVESIVDDLQAILKAEGYWGAKMAGITKNITRAMIRSNNPYTLYDMYNVLGREEKRWNFARSLEREGVELDDTQTGSIITDIKQYSRRIAEMDPDEVDPVVRRLQDWAESPISKEIVSHRNSSVSINDAVEEGKIILVRNTVSNEEVKRVVSTAIIRRVWATIQSRAEEEEEEDREPFFTLIDEFDDVVSEDMNIKKMLTKARSGKMSVCLACQNPAQIEEDHEGILRQIFSNTDTMVSFGVRGPDDGELIAKRMGEDIDKYDIMGMPEFRVLTRVTYMGEQGREVSPALGLHTFPDYPPLRTKEEAHEAIDRSLDRYGVEPMANSPAETDLLISGGGMQQQTVVDFLELVWGEQLKRGAETITVESFADRFEEALGHPIEEFPSGIGVPPEMINVHNVYLEDDDEEDDPFSMGDDFASEEDNRDLIAYQTAKRIHIQKPEAEVSITAEGIDAILQQDSGRVQPTESHRKTIHDGFRWFSRLGLNLSVPIQVNSESVPHKASSASCFCGLSSVSKRLY</sequence>
<dbReference type="Proteomes" id="UP000000740">
    <property type="component" value="Plasmid pHLAC01"/>
</dbReference>
<dbReference type="InterPro" id="IPR058441">
    <property type="entry name" value="DUF8128"/>
</dbReference>
<dbReference type="InterPro" id="IPR003688">
    <property type="entry name" value="TraG/VirD4"/>
</dbReference>
<feature type="region of interest" description="Disordered" evidence="1">
    <location>
        <begin position="499"/>
        <end position="585"/>
    </location>
</feature>
<dbReference type="CDD" id="cd01127">
    <property type="entry name" value="TrwB_TraG_TraD_VirD4"/>
    <property type="match status" value="2"/>
</dbReference>
<feature type="domain" description="DUF8128" evidence="2">
    <location>
        <begin position="16"/>
        <end position="344"/>
    </location>
</feature>
<dbReference type="KEGG" id="hla:Hlac_3629"/>